<feature type="transmembrane region" description="Helical" evidence="1">
    <location>
        <begin position="81"/>
        <end position="100"/>
    </location>
</feature>
<dbReference type="PANTHER" id="PTHR38468:SF1">
    <property type="entry name" value="SLL0939 PROTEIN"/>
    <property type="match status" value="1"/>
</dbReference>
<dbReference type="EMBL" id="JARXVQ010000001">
    <property type="protein sequence ID" value="MDH6180278.1"/>
    <property type="molecule type" value="Genomic_DNA"/>
</dbReference>
<evidence type="ECO:0000313" key="3">
    <source>
        <dbReference type="Proteomes" id="UP001160142"/>
    </source>
</evidence>
<dbReference type="InterPro" id="IPR012427">
    <property type="entry name" value="DUF1622"/>
</dbReference>
<organism evidence="2 3">
    <name type="scientific">Antiquaquibacter oligotrophicus</name>
    <dbReference type="NCBI Taxonomy" id="2880260"/>
    <lineage>
        <taxon>Bacteria</taxon>
        <taxon>Bacillati</taxon>
        <taxon>Actinomycetota</taxon>
        <taxon>Actinomycetes</taxon>
        <taxon>Micrococcales</taxon>
        <taxon>Microbacteriaceae</taxon>
        <taxon>Antiquaquibacter</taxon>
    </lineage>
</organism>
<sequence>MEVFFETVTRSFEVAGVAAMVVGFVVSVVLGIRTWRRSRDGHRAFTTLRDSIGLSILLGLEILVAADLVRTVTSTPSLTDAVILAIIVLIRTVLSFSLQVEIEGVAPWKRALMTAPQQIVARAASRSARERADAEREKEE</sequence>
<dbReference type="RefSeq" id="WP_322132640.1">
    <property type="nucleotide sequence ID" value="NZ_CP085036.1"/>
</dbReference>
<evidence type="ECO:0000256" key="1">
    <source>
        <dbReference type="SAM" id="Phobius"/>
    </source>
</evidence>
<proteinExistence type="predicted"/>
<keyword evidence="3" id="KW-1185">Reference proteome</keyword>
<feature type="transmembrane region" description="Helical" evidence="1">
    <location>
        <begin position="12"/>
        <end position="32"/>
    </location>
</feature>
<accession>A0ABT6KLF2</accession>
<feature type="transmembrane region" description="Helical" evidence="1">
    <location>
        <begin position="52"/>
        <end position="69"/>
    </location>
</feature>
<gene>
    <name evidence="2" type="ORF">M2152_000460</name>
</gene>
<dbReference type="Proteomes" id="UP001160142">
    <property type="component" value="Unassembled WGS sequence"/>
</dbReference>
<keyword evidence="1" id="KW-0812">Transmembrane</keyword>
<keyword evidence="1" id="KW-0472">Membrane</keyword>
<keyword evidence="1" id="KW-1133">Transmembrane helix</keyword>
<comment type="caution">
    <text evidence="2">The sequence shown here is derived from an EMBL/GenBank/DDBJ whole genome shotgun (WGS) entry which is preliminary data.</text>
</comment>
<name>A0ABT6KLF2_9MICO</name>
<reference evidence="2 3" key="1">
    <citation type="submission" date="2023-04" db="EMBL/GenBank/DDBJ databases">
        <title>Genome Encyclopedia of Bacteria and Archaea VI: Functional Genomics of Type Strains.</title>
        <authorList>
            <person name="Whitman W."/>
        </authorList>
    </citation>
    <scope>NUCLEOTIDE SEQUENCE [LARGE SCALE GENOMIC DNA]</scope>
    <source>
        <strain evidence="2 3">SG_E_30_P1</strain>
    </source>
</reference>
<dbReference type="Pfam" id="PF07784">
    <property type="entry name" value="DUF1622"/>
    <property type="match status" value="1"/>
</dbReference>
<evidence type="ECO:0000313" key="2">
    <source>
        <dbReference type="EMBL" id="MDH6180278.1"/>
    </source>
</evidence>
<protein>
    <submittedName>
        <fullName evidence="2">Membrane protein</fullName>
    </submittedName>
</protein>
<dbReference type="PANTHER" id="PTHR38468">
    <property type="entry name" value="SLL0939 PROTEIN"/>
    <property type="match status" value="1"/>
</dbReference>